<dbReference type="Pfam" id="PF06472">
    <property type="entry name" value="ABC_membrane_2"/>
    <property type="match status" value="1"/>
</dbReference>
<dbReference type="SMART" id="SM00382">
    <property type="entry name" value="AAA"/>
    <property type="match status" value="1"/>
</dbReference>
<dbReference type="PANTHER" id="PTHR11384:SF59">
    <property type="entry name" value="LYSOSOMAL COBALAMIN TRANSPORTER ABCD4"/>
    <property type="match status" value="1"/>
</dbReference>
<dbReference type="PROSITE" id="PS00211">
    <property type="entry name" value="ABC_TRANSPORTER_1"/>
    <property type="match status" value="1"/>
</dbReference>
<evidence type="ECO:0000259" key="11">
    <source>
        <dbReference type="PROSITE" id="PS50929"/>
    </source>
</evidence>
<name>A0ABU0FDV4_9HYPH</name>
<feature type="transmembrane region" description="Helical" evidence="9">
    <location>
        <begin position="145"/>
        <end position="168"/>
    </location>
</feature>
<accession>A0ABU0FDV4</accession>
<dbReference type="Pfam" id="PF00005">
    <property type="entry name" value="ABC_tran"/>
    <property type="match status" value="1"/>
</dbReference>
<organism evidence="12 13">
    <name type="scientific">Labrys monachus</name>
    <dbReference type="NCBI Taxonomy" id="217067"/>
    <lineage>
        <taxon>Bacteria</taxon>
        <taxon>Pseudomonadati</taxon>
        <taxon>Pseudomonadota</taxon>
        <taxon>Alphaproteobacteria</taxon>
        <taxon>Hyphomicrobiales</taxon>
        <taxon>Xanthobacteraceae</taxon>
        <taxon>Labrys</taxon>
    </lineage>
</organism>
<dbReference type="SUPFAM" id="SSF90123">
    <property type="entry name" value="ABC transporter transmembrane region"/>
    <property type="match status" value="1"/>
</dbReference>
<keyword evidence="4 9" id="KW-0812">Transmembrane</keyword>
<dbReference type="Gene3D" id="3.40.50.300">
    <property type="entry name" value="P-loop containing nucleotide triphosphate hydrolases"/>
    <property type="match status" value="1"/>
</dbReference>
<feature type="transmembrane region" description="Helical" evidence="9">
    <location>
        <begin position="265"/>
        <end position="286"/>
    </location>
</feature>
<feature type="transmembrane region" description="Helical" evidence="9">
    <location>
        <begin position="49"/>
        <end position="69"/>
    </location>
</feature>
<dbReference type="InterPro" id="IPR027417">
    <property type="entry name" value="P-loop_NTPase"/>
</dbReference>
<dbReference type="InterPro" id="IPR017871">
    <property type="entry name" value="ABC_transporter-like_CS"/>
</dbReference>
<comment type="subcellular location">
    <subcellularLocation>
        <location evidence="1">Cell membrane</location>
        <topology evidence="1">Multi-pass membrane protein</topology>
    </subcellularLocation>
</comment>
<feature type="transmembrane region" description="Helical" evidence="9">
    <location>
        <begin position="434"/>
        <end position="455"/>
    </location>
</feature>
<keyword evidence="5" id="KW-0547">Nucleotide-binding</keyword>
<dbReference type="PROSITE" id="PS50893">
    <property type="entry name" value="ABC_TRANSPORTER_2"/>
    <property type="match status" value="1"/>
</dbReference>
<evidence type="ECO:0000313" key="12">
    <source>
        <dbReference type="EMBL" id="MDQ0392611.1"/>
    </source>
</evidence>
<feature type="domain" description="ABC transporter" evidence="10">
    <location>
        <begin position="487"/>
        <end position="699"/>
    </location>
</feature>
<keyword evidence="7 9" id="KW-1133">Transmembrane helix</keyword>
<dbReference type="InterPro" id="IPR003439">
    <property type="entry name" value="ABC_transporter-like_ATP-bd"/>
</dbReference>
<dbReference type="CDD" id="cd03223">
    <property type="entry name" value="ABCD_peroxisomal_ALDP"/>
    <property type="match status" value="1"/>
</dbReference>
<comment type="caution">
    <text evidence="12">The sequence shown here is derived from an EMBL/GenBank/DDBJ whole genome shotgun (WGS) entry which is preliminary data.</text>
</comment>
<feature type="domain" description="ABC transmembrane type-1" evidence="11">
    <location>
        <begin position="150"/>
        <end position="450"/>
    </location>
</feature>
<evidence type="ECO:0000256" key="8">
    <source>
        <dbReference type="ARBA" id="ARBA00023136"/>
    </source>
</evidence>
<evidence type="ECO:0000256" key="5">
    <source>
        <dbReference type="ARBA" id="ARBA00022741"/>
    </source>
</evidence>
<evidence type="ECO:0000256" key="6">
    <source>
        <dbReference type="ARBA" id="ARBA00022840"/>
    </source>
</evidence>
<evidence type="ECO:0000256" key="2">
    <source>
        <dbReference type="ARBA" id="ARBA00005417"/>
    </source>
</evidence>
<dbReference type="SUPFAM" id="SSF52540">
    <property type="entry name" value="P-loop containing nucleoside triphosphate hydrolases"/>
    <property type="match status" value="1"/>
</dbReference>
<feature type="transmembrane region" description="Helical" evidence="9">
    <location>
        <begin position="188"/>
        <end position="208"/>
    </location>
</feature>
<dbReference type="InterPro" id="IPR050835">
    <property type="entry name" value="ABC_transporter_sub-D"/>
</dbReference>
<keyword evidence="3" id="KW-0813">Transport</keyword>
<gene>
    <name evidence="12" type="ORF">J3R73_002403</name>
</gene>
<comment type="similarity">
    <text evidence="2">Belongs to the ABC transporter superfamily.</text>
</comment>
<dbReference type="Gene3D" id="1.20.1560.10">
    <property type="entry name" value="ABC transporter type 1, transmembrane domain"/>
    <property type="match status" value="1"/>
</dbReference>
<dbReference type="InterPro" id="IPR036640">
    <property type="entry name" value="ABC1_TM_sf"/>
</dbReference>
<feature type="transmembrane region" description="Helical" evidence="9">
    <location>
        <begin position="306"/>
        <end position="325"/>
    </location>
</feature>
<dbReference type="Proteomes" id="UP001237448">
    <property type="component" value="Unassembled WGS sequence"/>
</dbReference>
<evidence type="ECO:0000256" key="7">
    <source>
        <dbReference type="ARBA" id="ARBA00022989"/>
    </source>
</evidence>
<evidence type="ECO:0000256" key="3">
    <source>
        <dbReference type="ARBA" id="ARBA00022448"/>
    </source>
</evidence>
<feature type="transmembrane region" description="Helical" evidence="9">
    <location>
        <begin position="89"/>
        <end position="108"/>
    </location>
</feature>
<sequence>MIRILAGLVGLATLGFAAGAAMGPVPFYLPVAALILAAVLFASARIPTVIRFLIGLFAVSFLLLGVVTAAHEAGLTPPAMEAFLPPPQAAIVAALLALINYIICYIPVVRRIIDMVNPFFESDDPDRLELGYFGDWNVRDRTLGLGLLGIIIILNVIQVYMLVLFNFWNNRFYTALQDKNAVSFWYELGFFTALATLWIIRGMCESYLTSILKLHWRQWLSRRYISQWLSDKVHYRLALAHDRADNPDQRISEDINSFTDQSFDIYINIFVTSLNFYAFVQILWSISAQFPYKIYGFDLSNIPGYLVWMVLVFAVVVTYLTHLVGRPLVAISFRKQKVEADFRYNLVRVRENAEQIALLQGEPVEQIGLMDRFKAVFSTTLALIIRQLKLTGVTLAYAQVNVVLPFVLLAPAYFATADMKLGAMTQAGDAFGNVQGAFSLFITMYGTLAAFKAVVNRLTSFDTAIERANEAKEKGVKLATSAGARNIEGVDVDVDLPGSIGLLHKISFALRKGERTLVTGGSGSGKTTLFRSIAGIWPYGKGRITLPQGEDVMLLPQQPYFPIGTLRATLAYPSEEKAFADDMLIEALTRAGLGHLAGRLDEHDNWSHVLSGGEKQRVAVVRAILRKPVWLLLDEATSAMDEDSEADIYRLLREALPGTTIVSIGHRSSLAALHDRRLALVKDDKGTRMEEAPLAAFGT</sequence>
<evidence type="ECO:0000256" key="9">
    <source>
        <dbReference type="SAM" id="Phobius"/>
    </source>
</evidence>
<protein>
    <submittedName>
        <fullName evidence="12">ATP-binding cassette transporter</fullName>
    </submittedName>
</protein>
<reference evidence="12 13" key="1">
    <citation type="submission" date="2023-07" db="EMBL/GenBank/DDBJ databases">
        <title>Genomic Encyclopedia of Type Strains, Phase IV (KMG-IV): sequencing the most valuable type-strain genomes for metagenomic binning, comparative biology and taxonomic classification.</title>
        <authorList>
            <person name="Goeker M."/>
        </authorList>
    </citation>
    <scope>NUCLEOTIDE SEQUENCE [LARGE SCALE GENOMIC DNA]</scope>
    <source>
        <strain evidence="12 13">DSM 5896</strain>
    </source>
</reference>
<evidence type="ECO:0000259" key="10">
    <source>
        <dbReference type="PROSITE" id="PS50893"/>
    </source>
</evidence>
<keyword evidence="13" id="KW-1185">Reference proteome</keyword>
<dbReference type="PROSITE" id="PS50929">
    <property type="entry name" value="ABC_TM1F"/>
    <property type="match status" value="1"/>
</dbReference>
<dbReference type="GO" id="GO:0005524">
    <property type="term" value="F:ATP binding"/>
    <property type="evidence" value="ECO:0007669"/>
    <property type="project" value="UniProtKB-KW"/>
</dbReference>
<evidence type="ECO:0000256" key="1">
    <source>
        <dbReference type="ARBA" id="ARBA00004651"/>
    </source>
</evidence>
<dbReference type="InterPro" id="IPR011527">
    <property type="entry name" value="ABC1_TM_dom"/>
</dbReference>
<dbReference type="InterPro" id="IPR003593">
    <property type="entry name" value="AAA+_ATPase"/>
</dbReference>
<proteinExistence type="inferred from homology"/>
<keyword evidence="8 9" id="KW-0472">Membrane</keyword>
<dbReference type="PANTHER" id="PTHR11384">
    <property type="entry name" value="ATP-BINDING CASSETTE, SUB-FAMILY D MEMBER"/>
    <property type="match status" value="1"/>
</dbReference>
<keyword evidence="6 12" id="KW-0067">ATP-binding</keyword>
<evidence type="ECO:0000256" key="4">
    <source>
        <dbReference type="ARBA" id="ARBA00022692"/>
    </source>
</evidence>
<feature type="transmembrane region" description="Helical" evidence="9">
    <location>
        <begin position="27"/>
        <end position="44"/>
    </location>
</feature>
<feature type="transmembrane region" description="Helical" evidence="9">
    <location>
        <begin position="395"/>
        <end position="414"/>
    </location>
</feature>
<evidence type="ECO:0000313" key="13">
    <source>
        <dbReference type="Proteomes" id="UP001237448"/>
    </source>
</evidence>
<dbReference type="RefSeq" id="WP_307426753.1">
    <property type="nucleotide sequence ID" value="NZ_JAUSVK010000001.1"/>
</dbReference>
<dbReference type="EMBL" id="JAUSVK010000001">
    <property type="protein sequence ID" value="MDQ0392611.1"/>
    <property type="molecule type" value="Genomic_DNA"/>
</dbReference>